<accession>A0ABR4ADF3</accession>
<comment type="caution">
    <text evidence="1">The sequence shown here is derived from an EMBL/GenBank/DDBJ whole genome shotgun (WGS) entry which is preliminary data.</text>
</comment>
<proteinExistence type="predicted"/>
<protein>
    <submittedName>
        <fullName evidence="1">Uncharacterized protein</fullName>
    </submittedName>
</protein>
<dbReference type="EMBL" id="JBEFKJ010000011">
    <property type="protein sequence ID" value="KAL2043525.1"/>
    <property type="molecule type" value="Genomic_DNA"/>
</dbReference>
<name>A0ABR4ADF3_9LECA</name>
<dbReference type="Proteomes" id="UP001590950">
    <property type="component" value="Unassembled WGS sequence"/>
</dbReference>
<evidence type="ECO:0000313" key="2">
    <source>
        <dbReference type="Proteomes" id="UP001590950"/>
    </source>
</evidence>
<gene>
    <name evidence="1" type="ORF">N7G274_003832</name>
</gene>
<keyword evidence="2" id="KW-1185">Reference proteome</keyword>
<sequence length="119" mass="14003">MTIANVCSSQAQYQKSRRYIECILEDQILLKDSNLKPRDVELSFAKTDKDHQSHDRAEQLYLFAVKSRKEKAKEGHIETLIDVAELAYQERHDGAQELWMLVFTQRTELDMLLLQKTLY</sequence>
<evidence type="ECO:0000313" key="1">
    <source>
        <dbReference type="EMBL" id="KAL2043525.1"/>
    </source>
</evidence>
<organism evidence="1 2">
    <name type="scientific">Stereocaulon virgatum</name>
    <dbReference type="NCBI Taxonomy" id="373712"/>
    <lineage>
        <taxon>Eukaryota</taxon>
        <taxon>Fungi</taxon>
        <taxon>Dikarya</taxon>
        <taxon>Ascomycota</taxon>
        <taxon>Pezizomycotina</taxon>
        <taxon>Lecanoromycetes</taxon>
        <taxon>OSLEUM clade</taxon>
        <taxon>Lecanoromycetidae</taxon>
        <taxon>Lecanorales</taxon>
        <taxon>Lecanorineae</taxon>
        <taxon>Stereocaulaceae</taxon>
        <taxon>Stereocaulon</taxon>
    </lineage>
</organism>
<reference evidence="1 2" key="1">
    <citation type="submission" date="2024-09" db="EMBL/GenBank/DDBJ databases">
        <title>Rethinking Asexuality: The Enigmatic Case of Functional Sexual Genes in Lepraria (Stereocaulaceae).</title>
        <authorList>
            <person name="Doellman M."/>
            <person name="Sun Y."/>
            <person name="Barcenas-Pena A."/>
            <person name="Lumbsch H.T."/>
            <person name="Grewe F."/>
        </authorList>
    </citation>
    <scope>NUCLEOTIDE SEQUENCE [LARGE SCALE GENOMIC DNA]</scope>
    <source>
        <strain evidence="1 2">Mercado 3170</strain>
    </source>
</reference>